<dbReference type="EMBL" id="PDUG01000001">
    <property type="protein sequence ID" value="PIC52041.1"/>
    <property type="molecule type" value="Genomic_DNA"/>
</dbReference>
<gene>
    <name evidence="4" type="primary">Cni-lmd-1</name>
    <name evidence="4" type="synonym">Cnig_chr_I.g2309</name>
    <name evidence="4" type="ORF">B9Z55_002309</name>
</gene>
<dbReference type="STRING" id="1611254.A0A2G5VK36"/>
<keyword evidence="2" id="KW-1133">Transmembrane helix</keyword>
<keyword evidence="2" id="KW-0472">Membrane</keyword>
<dbReference type="Gene3D" id="3.10.350.10">
    <property type="entry name" value="LysM domain"/>
    <property type="match status" value="1"/>
</dbReference>
<dbReference type="OrthoDB" id="538216at2759"/>
<comment type="caution">
    <text evidence="4">The sequence shown here is derived from an EMBL/GenBank/DDBJ whole genome shotgun (WGS) entry which is preliminary data.</text>
</comment>
<dbReference type="PROSITE" id="PS51782">
    <property type="entry name" value="LYSM"/>
    <property type="match status" value="1"/>
</dbReference>
<dbReference type="Proteomes" id="UP000230233">
    <property type="component" value="Chromosome I"/>
</dbReference>
<proteinExistence type="predicted"/>
<feature type="transmembrane region" description="Helical" evidence="2">
    <location>
        <begin position="173"/>
        <end position="194"/>
    </location>
</feature>
<dbReference type="InterPro" id="IPR045030">
    <property type="entry name" value="LYSM1-4"/>
</dbReference>
<dbReference type="SMART" id="SM00257">
    <property type="entry name" value="LysM"/>
    <property type="match status" value="1"/>
</dbReference>
<keyword evidence="5" id="KW-1185">Reference proteome</keyword>
<feature type="compositionally biased region" description="Low complexity" evidence="1">
    <location>
        <begin position="13"/>
        <end position="24"/>
    </location>
</feature>
<dbReference type="AlphaFoldDB" id="A0A2G5VK36"/>
<evidence type="ECO:0000256" key="1">
    <source>
        <dbReference type="SAM" id="MobiDB-lite"/>
    </source>
</evidence>
<reference evidence="5" key="1">
    <citation type="submission" date="2017-10" db="EMBL/GenBank/DDBJ databases">
        <title>Rapid genome shrinkage in a self-fertile nematode reveals novel sperm competition proteins.</title>
        <authorList>
            <person name="Yin D."/>
            <person name="Schwarz E.M."/>
            <person name="Thomas C.G."/>
            <person name="Felde R.L."/>
            <person name="Korf I.F."/>
            <person name="Cutter A.D."/>
            <person name="Schartner C.M."/>
            <person name="Ralston E.J."/>
            <person name="Meyer B.J."/>
            <person name="Haag E.S."/>
        </authorList>
    </citation>
    <scope>NUCLEOTIDE SEQUENCE [LARGE SCALE GENOMIC DNA]</scope>
    <source>
        <strain evidence="5">JU1422</strain>
    </source>
</reference>
<evidence type="ECO:0000259" key="3">
    <source>
        <dbReference type="PROSITE" id="PS51782"/>
    </source>
</evidence>
<feature type="domain" description="LysM" evidence="3">
    <location>
        <begin position="40"/>
        <end position="84"/>
    </location>
</feature>
<evidence type="ECO:0000313" key="5">
    <source>
        <dbReference type="Proteomes" id="UP000230233"/>
    </source>
</evidence>
<dbReference type="PANTHER" id="PTHR20932:SF13">
    <property type="entry name" value="LD36653P"/>
    <property type="match status" value="1"/>
</dbReference>
<dbReference type="PANTHER" id="PTHR20932">
    <property type="entry name" value="LYSM AND PUTATIVE PEPTIDOGLYCAN-BINDING DOMAIN-CONTAINING PROTEIN"/>
    <property type="match status" value="1"/>
</dbReference>
<evidence type="ECO:0000313" key="4">
    <source>
        <dbReference type="EMBL" id="PIC52041.1"/>
    </source>
</evidence>
<feature type="region of interest" description="Disordered" evidence="1">
    <location>
        <begin position="1"/>
        <end position="27"/>
    </location>
</feature>
<dbReference type="InterPro" id="IPR036779">
    <property type="entry name" value="LysM_dom_sf"/>
</dbReference>
<accession>A0A2G5VK36</accession>
<evidence type="ECO:0000256" key="2">
    <source>
        <dbReference type="SAM" id="Phobius"/>
    </source>
</evidence>
<dbReference type="InterPro" id="IPR018392">
    <property type="entry name" value="LysM"/>
</dbReference>
<keyword evidence="2" id="KW-0812">Transmembrane</keyword>
<protein>
    <recommendedName>
        <fullName evidence="3">LysM domain-containing protein</fullName>
    </recommendedName>
</protein>
<name>A0A2G5VK36_9PELO</name>
<dbReference type="Pfam" id="PF01476">
    <property type="entry name" value="LysM"/>
    <property type="match status" value="1"/>
</dbReference>
<sequence length="211" mass="23748">MSMKEGSSVEQFAMRSRAARTSSSEGFQNDMPTYKDIVLIERNIKHGDTLNKLAIKYQVNVAEIKRVNNMVSEQDFMALSKVKIPVSRMRMALGVQSVSSQDEEEDEILIDIDDRTTLLKNDKGSRDPSVEDIFHKTDTNIAQVREALPEDGHGATGFHFVTARAPTSPTVSVWMIIIGVLLIFCVLPLLLTFYEEQEEAEHHMHKTTHAA</sequence>
<dbReference type="SUPFAM" id="SSF54106">
    <property type="entry name" value="LysM domain"/>
    <property type="match status" value="1"/>
</dbReference>
<organism evidence="4 5">
    <name type="scientific">Caenorhabditis nigoni</name>
    <dbReference type="NCBI Taxonomy" id="1611254"/>
    <lineage>
        <taxon>Eukaryota</taxon>
        <taxon>Metazoa</taxon>
        <taxon>Ecdysozoa</taxon>
        <taxon>Nematoda</taxon>
        <taxon>Chromadorea</taxon>
        <taxon>Rhabditida</taxon>
        <taxon>Rhabditina</taxon>
        <taxon>Rhabditomorpha</taxon>
        <taxon>Rhabditoidea</taxon>
        <taxon>Rhabditidae</taxon>
        <taxon>Peloderinae</taxon>
        <taxon>Caenorhabditis</taxon>
    </lineage>
</organism>